<name>A0A087G5T8_ARAAL</name>
<dbReference type="EMBL" id="CM002876">
    <property type="protein sequence ID" value="KFK25240.1"/>
    <property type="molecule type" value="Genomic_DNA"/>
</dbReference>
<dbReference type="Pfam" id="PF14368">
    <property type="entry name" value="LTP_2"/>
    <property type="match status" value="1"/>
</dbReference>
<dbReference type="Gramene" id="KFK25240">
    <property type="protein sequence ID" value="KFK25240"/>
    <property type="gene ID" value="AALP_AA8G086100"/>
</dbReference>
<dbReference type="PANTHER" id="PTHR33044">
    <property type="entry name" value="BIFUNCTIONAL INHIBITOR/LIPID-TRANSFER PROTEIN/SEED STORAGE 2S ALBUMIN SUPERFAMILY PROTEIN-RELATED"/>
    <property type="match status" value="1"/>
</dbReference>
<dbReference type="InterPro" id="IPR043325">
    <property type="entry name" value="LTSS"/>
</dbReference>
<evidence type="ECO:0000313" key="13">
    <source>
        <dbReference type="EMBL" id="KFK25240.1"/>
    </source>
</evidence>
<keyword evidence="9" id="KW-0449">Lipoprotein</keyword>
<dbReference type="OMA" id="ECSAMIM"/>
<dbReference type="AlphaFoldDB" id="A0A087G5T8"/>
<keyword evidence="6" id="KW-0472">Membrane</keyword>
<keyword evidence="4" id="KW-0336">GPI-anchor</keyword>
<proteinExistence type="inferred from homology"/>
<keyword evidence="14" id="KW-1185">Reference proteome</keyword>
<feature type="domain" description="Bifunctional inhibitor/plant lipid transfer protein/seed storage helical" evidence="12">
    <location>
        <begin position="33"/>
        <end position="108"/>
    </location>
</feature>
<reference evidence="14" key="1">
    <citation type="journal article" date="2015" name="Nat. Plants">
        <title>Genome expansion of Arabis alpina linked with retrotransposition and reduced symmetric DNA methylation.</title>
        <authorList>
            <person name="Willing E.M."/>
            <person name="Rawat V."/>
            <person name="Mandakova T."/>
            <person name="Maumus F."/>
            <person name="James G.V."/>
            <person name="Nordstroem K.J."/>
            <person name="Becker C."/>
            <person name="Warthmann N."/>
            <person name="Chica C."/>
            <person name="Szarzynska B."/>
            <person name="Zytnicki M."/>
            <person name="Albani M.C."/>
            <person name="Kiefer C."/>
            <person name="Bergonzi S."/>
            <person name="Castaings L."/>
            <person name="Mateos J.L."/>
            <person name="Berns M.C."/>
            <person name="Bujdoso N."/>
            <person name="Piofczyk T."/>
            <person name="de Lorenzo L."/>
            <person name="Barrero-Sicilia C."/>
            <person name="Mateos I."/>
            <person name="Piednoel M."/>
            <person name="Hagmann J."/>
            <person name="Chen-Min-Tao R."/>
            <person name="Iglesias-Fernandez R."/>
            <person name="Schuster S.C."/>
            <person name="Alonso-Blanco C."/>
            <person name="Roudier F."/>
            <person name="Carbonero P."/>
            <person name="Paz-Ares J."/>
            <person name="Davis S.J."/>
            <person name="Pecinka A."/>
            <person name="Quesneville H."/>
            <person name="Colot V."/>
            <person name="Lysak M.A."/>
            <person name="Weigel D."/>
            <person name="Coupland G."/>
            <person name="Schneeberger K."/>
        </authorList>
    </citation>
    <scope>NUCLEOTIDE SEQUENCE [LARGE SCALE GENOMIC DNA]</scope>
    <source>
        <strain evidence="14">cv. Pajares</strain>
    </source>
</reference>
<comment type="similarity">
    <text evidence="2">Belongs to the plant LTP family.</text>
</comment>
<evidence type="ECO:0000256" key="5">
    <source>
        <dbReference type="ARBA" id="ARBA00022729"/>
    </source>
</evidence>
<evidence type="ECO:0000256" key="7">
    <source>
        <dbReference type="ARBA" id="ARBA00023157"/>
    </source>
</evidence>
<evidence type="ECO:0000256" key="3">
    <source>
        <dbReference type="ARBA" id="ARBA00022475"/>
    </source>
</evidence>
<dbReference type="InterPro" id="IPR036312">
    <property type="entry name" value="Bifun_inhib/LTP/seed_sf"/>
</dbReference>
<protein>
    <recommendedName>
        <fullName evidence="12">Bifunctional inhibitor/plant lipid transfer protein/seed storage helical domain-containing protein</fullName>
    </recommendedName>
</protein>
<dbReference type="GO" id="GO:0098552">
    <property type="term" value="C:side of membrane"/>
    <property type="evidence" value="ECO:0007669"/>
    <property type="project" value="UniProtKB-KW"/>
</dbReference>
<dbReference type="CDD" id="cd00010">
    <property type="entry name" value="AAI_LTSS"/>
    <property type="match status" value="1"/>
</dbReference>
<evidence type="ECO:0000256" key="10">
    <source>
        <dbReference type="SAM" id="MobiDB-lite"/>
    </source>
</evidence>
<evidence type="ECO:0000313" key="14">
    <source>
        <dbReference type="Proteomes" id="UP000029120"/>
    </source>
</evidence>
<feature type="signal peptide" evidence="11">
    <location>
        <begin position="1"/>
        <end position="25"/>
    </location>
</feature>
<dbReference type="InterPro" id="IPR016140">
    <property type="entry name" value="Bifunc_inhib/LTP/seed_store"/>
</dbReference>
<evidence type="ECO:0000256" key="4">
    <source>
        <dbReference type="ARBA" id="ARBA00022622"/>
    </source>
</evidence>
<evidence type="ECO:0000256" key="9">
    <source>
        <dbReference type="ARBA" id="ARBA00023288"/>
    </source>
</evidence>
<comment type="subcellular location">
    <subcellularLocation>
        <location evidence="1">Cell membrane</location>
        <topology evidence="1">Lipid-anchor</topology>
        <topology evidence="1">GPI-anchor</topology>
    </subcellularLocation>
</comment>
<accession>A0A087G5T8</accession>
<keyword evidence="8" id="KW-0325">Glycoprotein</keyword>
<organism evidence="13 14">
    <name type="scientific">Arabis alpina</name>
    <name type="common">Alpine rock-cress</name>
    <dbReference type="NCBI Taxonomy" id="50452"/>
    <lineage>
        <taxon>Eukaryota</taxon>
        <taxon>Viridiplantae</taxon>
        <taxon>Streptophyta</taxon>
        <taxon>Embryophyta</taxon>
        <taxon>Tracheophyta</taxon>
        <taxon>Spermatophyta</taxon>
        <taxon>Magnoliopsida</taxon>
        <taxon>eudicotyledons</taxon>
        <taxon>Gunneridae</taxon>
        <taxon>Pentapetalae</taxon>
        <taxon>rosids</taxon>
        <taxon>malvids</taxon>
        <taxon>Brassicales</taxon>
        <taxon>Brassicaceae</taxon>
        <taxon>Arabideae</taxon>
        <taxon>Arabis</taxon>
    </lineage>
</organism>
<feature type="chain" id="PRO_5001821602" description="Bifunctional inhibitor/plant lipid transfer protein/seed storage helical domain-containing protein" evidence="11">
    <location>
        <begin position="26"/>
        <end position="171"/>
    </location>
</feature>
<dbReference type="SMART" id="SM00499">
    <property type="entry name" value="AAI"/>
    <property type="match status" value="1"/>
</dbReference>
<keyword evidence="3" id="KW-1003">Cell membrane</keyword>
<dbReference type="OrthoDB" id="659547at2759"/>
<feature type="region of interest" description="Disordered" evidence="10">
    <location>
        <begin position="111"/>
        <end position="141"/>
    </location>
</feature>
<dbReference type="Gene3D" id="1.10.110.10">
    <property type="entry name" value="Plant lipid-transfer and hydrophobic proteins"/>
    <property type="match status" value="1"/>
</dbReference>
<keyword evidence="7" id="KW-1015">Disulfide bond</keyword>
<sequence length="171" mass="17337">MAVFSVVMSLLGLFLSISSPSYVHGNTAPTVDCSTVILNMASCLSFVTIGSTVEIPEASCCNGLKKVLQSSPACLCEGLKNSGLKLNVTKASTLPMVCKLNAPPMSACGLSTNTTTPTSAPAPVPVAGPRSGSASVPAPSPAQKNHGSSLIPISGWSIVFSGALVILFSRI</sequence>
<gene>
    <name evidence="13" type="ordered locus">AALP_Aa8g086100</name>
</gene>
<dbReference type="GO" id="GO:0005886">
    <property type="term" value="C:plasma membrane"/>
    <property type="evidence" value="ECO:0007669"/>
    <property type="project" value="UniProtKB-SubCell"/>
</dbReference>
<dbReference type="eggNOG" id="ENOG502S1ZN">
    <property type="taxonomic scope" value="Eukaryota"/>
</dbReference>
<evidence type="ECO:0000256" key="11">
    <source>
        <dbReference type="SAM" id="SignalP"/>
    </source>
</evidence>
<dbReference type="FunFam" id="1.10.110.10:FF:000001">
    <property type="entry name" value="Bifunctional inhibitor/lipid-transfer protein/seed storage 2S albumin superfamily protein"/>
    <property type="match status" value="1"/>
</dbReference>
<evidence type="ECO:0000256" key="2">
    <source>
        <dbReference type="ARBA" id="ARBA00009748"/>
    </source>
</evidence>
<evidence type="ECO:0000259" key="12">
    <source>
        <dbReference type="SMART" id="SM00499"/>
    </source>
</evidence>
<evidence type="ECO:0000256" key="8">
    <source>
        <dbReference type="ARBA" id="ARBA00023180"/>
    </source>
</evidence>
<evidence type="ECO:0000256" key="6">
    <source>
        <dbReference type="ARBA" id="ARBA00023136"/>
    </source>
</evidence>
<dbReference type="SUPFAM" id="SSF47699">
    <property type="entry name" value="Bifunctional inhibitor/lipid-transfer protein/seed storage 2S albumin"/>
    <property type="match status" value="1"/>
</dbReference>
<keyword evidence="5 11" id="KW-0732">Signal</keyword>
<evidence type="ECO:0000256" key="1">
    <source>
        <dbReference type="ARBA" id="ARBA00004609"/>
    </source>
</evidence>
<dbReference type="Proteomes" id="UP000029120">
    <property type="component" value="Chromosome 8"/>
</dbReference>
<feature type="compositionally biased region" description="Low complexity" evidence="10">
    <location>
        <begin position="127"/>
        <end position="137"/>
    </location>
</feature>